<protein>
    <recommendedName>
        <fullName evidence="5">Dual specificity protein phosphatase 19</fullName>
    </recommendedName>
</protein>
<evidence type="ECO:0000313" key="4">
    <source>
        <dbReference type="Proteomes" id="UP000827092"/>
    </source>
</evidence>
<dbReference type="InterPro" id="IPR020422">
    <property type="entry name" value="TYR_PHOSPHATASE_DUAL_dom"/>
</dbReference>
<dbReference type="PROSITE" id="PS50054">
    <property type="entry name" value="TYR_PHOSPHATASE_DUAL"/>
    <property type="match status" value="1"/>
</dbReference>
<dbReference type="EMBL" id="JAFNEN010000074">
    <property type="protein sequence ID" value="KAG8196188.1"/>
    <property type="molecule type" value="Genomic_DNA"/>
</dbReference>
<evidence type="ECO:0000259" key="1">
    <source>
        <dbReference type="PROSITE" id="PS50054"/>
    </source>
</evidence>
<dbReference type="InterPro" id="IPR000387">
    <property type="entry name" value="Tyr_Pase_dom"/>
</dbReference>
<evidence type="ECO:0000259" key="2">
    <source>
        <dbReference type="PROSITE" id="PS50056"/>
    </source>
</evidence>
<evidence type="ECO:0000313" key="3">
    <source>
        <dbReference type="EMBL" id="KAG8196188.1"/>
    </source>
</evidence>
<dbReference type="InterPro" id="IPR029021">
    <property type="entry name" value="Prot-tyrosine_phosphatase-like"/>
</dbReference>
<dbReference type="GO" id="GO:0008579">
    <property type="term" value="F:JUN kinase phosphatase activity"/>
    <property type="evidence" value="ECO:0007669"/>
    <property type="project" value="TreeGrafter"/>
</dbReference>
<dbReference type="GO" id="GO:0005737">
    <property type="term" value="C:cytoplasm"/>
    <property type="evidence" value="ECO:0007669"/>
    <property type="project" value="TreeGrafter"/>
</dbReference>
<keyword evidence="4" id="KW-1185">Reference proteome</keyword>
<reference evidence="3 4" key="1">
    <citation type="journal article" date="2022" name="Nat. Ecol. Evol.">
        <title>A masculinizing supergene underlies an exaggerated male reproductive morph in a spider.</title>
        <authorList>
            <person name="Hendrickx F."/>
            <person name="De Corte Z."/>
            <person name="Sonet G."/>
            <person name="Van Belleghem S.M."/>
            <person name="Kostlbacher S."/>
            <person name="Vangestel C."/>
        </authorList>
    </citation>
    <scope>NUCLEOTIDE SEQUENCE [LARGE SCALE GENOMIC DNA]</scope>
    <source>
        <strain evidence="3">W744_W776</strain>
    </source>
</reference>
<sequence length="215" mass="24517">MSRETRSVVLDEVKSYRPTRLRSVETRVTRYGGHQEVEKKGSSGVFHVRIPQEETQPSRRMWFAPDYRPDLKVAVILPGLLLGAQDVAKDLSRLRNLGVSHILNVATGVPNCFPAEISYKRIDIRDHPDMDIRRHFDECFKFVDEGRRKGWVLVHCNAGISRAATICIGYLMSRLGLRMCAAVSKVREARPIISPNCGFLRQLMVYEEELFGETS</sequence>
<proteinExistence type="predicted"/>
<gene>
    <name evidence="3" type="ORF">JTE90_007916</name>
</gene>
<name>A0AAV6VKG4_9ARAC</name>
<dbReference type="Proteomes" id="UP000827092">
    <property type="component" value="Unassembled WGS sequence"/>
</dbReference>
<dbReference type="Pfam" id="PF00782">
    <property type="entry name" value="DSPc"/>
    <property type="match status" value="1"/>
</dbReference>
<accession>A0AAV6VKG4</accession>
<dbReference type="PANTHER" id="PTHR46377:SF1">
    <property type="entry name" value="DUAL SPECIFICITY PROTEIN PHOSPHATASE 19"/>
    <property type="match status" value="1"/>
</dbReference>
<dbReference type="PROSITE" id="PS50056">
    <property type="entry name" value="TYR_PHOSPHATASE_2"/>
    <property type="match status" value="1"/>
</dbReference>
<dbReference type="SUPFAM" id="SSF52799">
    <property type="entry name" value="(Phosphotyrosine protein) phosphatases II"/>
    <property type="match status" value="1"/>
</dbReference>
<dbReference type="Gene3D" id="3.90.190.10">
    <property type="entry name" value="Protein tyrosine phosphatase superfamily"/>
    <property type="match status" value="1"/>
</dbReference>
<evidence type="ECO:0008006" key="5">
    <source>
        <dbReference type="Google" id="ProtNLM"/>
    </source>
</evidence>
<feature type="domain" description="Tyrosine-protein phosphatase" evidence="1">
    <location>
        <begin position="72"/>
        <end position="212"/>
    </location>
</feature>
<dbReference type="SMART" id="SM00195">
    <property type="entry name" value="DSPc"/>
    <property type="match status" value="1"/>
</dbReference>
<dbReference type="PANTHER" id="PTHR46377">
    <property type="entry name" value="DUAL SPECIFICITY PROTEIN PHOSPHATASE 19"/>
    <property type="match status" value="1"/>
</dbReference>
<dbReference type="AlphaFoldDB" id="A0AAV6VKG4"/>
<feature type="domain" description="Tyrosine specific protein phosphatases" evidence="2">
    <location>
        <begin position="134"/>
        <end position="191"/>
    </location>
</feature>
<comment type="caution">
    <text evidence="3">The sequence shown here is derived from an EMBL/GenBank/DDBJ whole genome shotgun (WGS) entry which is preliminary data.</text>
</comment>
<dbReference type="InterPro" id="IPR000340">
    <property type="entry name" value="Dual-sp_phosphatase_cat-dom"/>
</dbReference>
<organism evidence="3 4">
    <name type="scientific">Oedothorax gibbosus</name>
    <dbReference type="NCBI Taxonomy" id="931172"/>
    <lineage>
        <taxon>Eukaryota</taxon>
        <taxon>Metazoa</taxon>
        <taxon>Ecdysozoa</taxon>
        <taxon>Arthropoda</taxon>
        <taxon>Chelicerata</taxon>
        <taxon>Arachnida</taxon>
        <taxon>Araneae</taxon>
        <taxon>Araneomorphae</taxon>
        <taxon>Entelegynae</taxon>
        <taxon>Araneoidea</taxon>
        <taxon>Linyphiidae</taxon>
        <taxon>Erigoninae</taxon>
        <taxon>Oedothorax</taxon>
    </lineage>
</organism>